<evidence type="ECO:0000256" key="8">
    <source>
        <dbReference type="SAM" id="Phobius"/>
    </source>
</evidence>
<proteinExistence type="predicted"/>
<name>A0A2J6NLQ5_9LACO</name>
<keyword evidence="4 8" id="KW-1133">Transmembrane helix</keyword>
<feature type="transmembrane region" description="Helical" evidence="8">
    <location>
        <begin position="379"/>
        <end position="404"/>
    </location>
</feature>
<feature type="transmembrane region" description="Helical" evidence="8">
    <location>
        <begin position="350"/>
        <end position="372"/>
    </location>
</feature>
<feature type="transmembrane region" description="Helical" evidence="8">
    <location>
        <begin position="168"/>
        <end position="193"/>
    </location>
</feature>
<feature type="transmembrane region" description="Helical" evidence="8">
    <location>
        <begin position="284"/>
        <end position="302"/>
    </location>
</feature>
<evidence type="ECO:0000256" key="1">
    <source>
        <dbReference type="ARBA" id="ARBA00004141"/>
    </source>
</evidence>
<keyword evidence="3 8" id="KW-0812">Transmembrane</keyword>
<keyword evidence="6 8" id="KW-0472">Membrane</keyword>
<dbReference type="GO" id="GO:0005247">
    <property type="term" value="F:voltage-gated chloride channel activity"/>
    <property type="evidence" value="ECO:0007669"/>
    <property type="project" value="TreeGrafter"/>
</dbReference>
<dbReference type="Proteomes" id="UP000239920">
    <property type="component" value="Unassembled WGS sequence"/>
</dbReference>
<dbReference type="AlphaFoldDB" id="A0A2J6NLQ5"/>
<dbReference type="EMBL" id="PNFV01000007">
    <property type="protein sequence ID" value="PMB82244.1"/>
    <property type="molecule type" value="Genomic_DNA"/>
</dbReference>
<evidence type="ECO:0000256" key="5">
    <source>
        <dbReference type="ARBA" id="ARBA00023065"/>
    </source>
</evidence>
<evidence type="ECO:0000256" key="4">
    <source>
        <dbReference type="ARBA" id="ARBA00022989"/>
    </source>
</evidence>
<feature type="transmembrane region" description="Helical" evidence="8">
    <location>
        <begin position="323"/>
        <end position="344"/>
    </location>
</feature>
<organism evidence="9 10">
    <name type="scientific">Limosilactobacillus pontis</name>
    <dbReference type="NCBI Taxonomy" id="35787"/>
    <lineage>
        <taxon>Bacteria</taxon>
        <taxon>Bacillati</taxon>
        <taxon>Bacillota</taxon>
        <taxon>Bacilli</taxon>
        <taxon>Lactobacillales</taxon>
        <taxon>Lactobacillaceae</taxon>
        <taxon>Limosilactobacillus</taxon>
    </lineage>
</organism>
<comment type="caution">
    <text evidence="9">The sequence shown here is derived from an EMBL/GenBank/DDBJ whole genome shotgun (WGS) entry which is preliminary data.</text>
</comment>
<evidence type="ECO:0000313" key="10">
    <source>
        <dbReference type="Proteomes" id="UP000239920"/>
    </source>
</evidence>
<reference evidence="9 10" key="1">
    <citation type="submission" date="2017-09" db="EMBL/GenBank/DDBJ databases">
        <title>Bacterial strain isolated from the female urinary microbiota.</title>
        <authorList>
            <person name="Thomas-White K."/>
            <person name="Kumar N."/>
            <person name="Forster S."/>
            <person name="Putonti C."/>
            <person name="Lawley T."/>
            <person name="Wolfe A.J."/>
        </authorList>
    </citation>
    <scope>NUCLEOTIDE SEQUENCE [LARGE SCALE GENOMIC DNA]</scope>
    <source>
        <strain evidence="9 10">UMB0683</strain>
    </source>
</reference>
<dbReference type="GO" id="GO:0005886">
    <property type="term" value="C:plasma membrane"/>
    <property type="evidence" value="ECO:0007669"/>
    <property type="project" value="TreeGrafter"/>
</dbReference>
<feature type="transmembrane region" description="Helical" evidence="8">
    <location>
        <begin position="29"/>
        <end position="51"/>
    </location>
</feature>
<evidence type="ECO:0000256" key="6">
    <source>
        <dbReference type="ARBA" id="ARBA00023136"/>
    </source>
</evidence>
<gene>
    <name evidence="9" type="ORF">CK797_06630</name>
</gene>
<feature type="transmembrane region" description="Helical" evidence="8">
    <location>
        <begin position="243"/>
        <end position="264"/>
    </location>
</feature>
<keyword evidence="7" id="KW-0868">Chloride</keyword>
<dbReference type="PANTHER" id="PTHR45711:SF6">
    <property type="entry name" value="CHLORIDE CHANNEL PROTEIN"/>
    <property type="match status" value="1"/>
</dbReference>
<dbReference type="InterPro" id="IPR014743">
    <property type="entry name" value="Cl-channel_core"/>
</dbReference>
<dbReference type="CDD" id="cd01031">
    <property type="entry name" value="EriC"/>
    <property type="match status" value="1"/>
</dbReference>
<protein>
    <submittedName>
        <fullName evidence="9">ClC family H(+)/Cl(-) exchange transporter</fullName>
    </submittedName>
</protein>
<evidence type="ECO:0000256" key="7">
    <source>
        <dbReference type="ARBA" id="ARBA00023214"/>
    </source>
</evidence>
<dbReference type="InterPro" id="IPR001807">
    <property type="entry name" value="ClC"/>
</dbReference>
<keyword evidence="5" id="KW-0406">Ion transport</keyword>
<feature type="transmembrane region" description="Helical" evidence="8">
    <location>
        <begin position="416"/>
        <end position="435"/>
    </location>
</feature>
<evidence type="ECO:0000256" key="3">
    <source>
        <dbReference type="ARBA" id="ARBA00022692"/>
    </source>
</evidence>
<dbReference type="PRINTS" id="PR00762">
    <property type="entry name" value="CLCHANNEL"/>
</dbReference>
<sequence length="451" mass="50120">MVSLNNSHTHYHRAKDILAKPFSAPFLKYIWAGITVGLVTGLVVSIFRWIIDQTLHLLTVVYPFLNQHPVWLIPYILGTILVSWLIGQLIKVDLTDLVGSGVPQIEAILLGQHRMKWWTVLWRKFVSGLLTICPGLFLGREGPCIQIGACIGQGLSEKVFKLNKEDEYLLLQCGVAAGLSAAFSAPLAGTVFLLEEITHHFKNKIWVTAFIAAIAADAVTFLFFGTTPCLYLPIKLELPVRVYPWLIVLGLILGGFAFLFQYFIFSLKYWYRKFPLLPDYYHSILPLLLVIPVGLWNPHILGGSHNFIMYVADTSLHANWAPLLGMMIFFFVLRFCGTMLAYGSTVPGGIFMPIFVLGSVLGAIAGITMIHAGIIPASCYLNIIAISMAAFFGAAEGAPFSAILLVTEMVGSIQQIFPMMMLTFIAYYVSMLLGARPSIYNALRQQMVFKN</sequence>
<dbReference type="Pfam" id="PF00654">
    <property type="entry name" value="Voltage_CLC"/>
    <property type="match status" value="1"/>
</dbReference>
<dbReference type="OrthoDB" id="9812438at2"/>
<feature type="transmembrane region" description="Helical" evidence="8">
    <location>
        <begin position="71"/>
        <end position="90"/>
    </location>
</feature>
<accession>A0A2J6NLQ5</accession>
<comment type="subcellular location">
    <subcellularLocation>
        <location evidence="1">Membrane</location>
        <topology evidence="1">Multi-pass membrane protein</topology>
    </subcellularLocation>
</comment>
<feature type="transmembrane region" description="Helical" evidence="8">
    <location>
        <begin position="205"/>
        <end position="231"/>
    </location>
</feature>
<dbReference type="Gene3D" id="1.10.3080.10">
    <property type="entry name" value="Clc chloride channel"/>
    <property type="match status" value="1"/>
</dbReference>
<evidence type="ECO:0000256" key="2">
    <source>
        <dbReference type="ARBA" id="ARBA00022448"/>
    </source>
</evidence>
<dbReference type="PANTHER" id="PTHR45711">
    <property type="entry name" value="CHLORIDE CHANNEL PROTEIN"/>
    <property type="match status" value="1"/>
</dbReference>
<evidence type="ECO:0000313" key="9">
    <source>
        <dbReference type="EMBL" id="PMB82244.1"/>
    </source>
</evidence>
<dbReference type="SUPFAM" id="SSF81340">
    <property type="entry name" value="Clc chloride channel"/>
    <property type="match status" value="1"/>
</dbReference>
<keyword evidence="2" id="KW-0813">Transport</keyword>